<evidence type="ECO:0000313" key="2">
    <source>
        <dbReference type="EMBL" id="CAD8350520.1"/>
    </source>
</evidence>
<sequence>MAPSVVAEDGLAGSLAEAVNDGIKVEPPRAQWENDDESTGDETSGDDSSDSHGAKNKDAVDMQELIQGSYHEHPGDAQHLQGHARQTTGDEGAVHADVKELKVQGQEDRVPCTGEVNDARSKISMNEITVNTDLESPKAKGKKRCVSWADEPSDDSGNACGDKSADNADSVPVSARGLLKQKLGRSKARQWLLSKALQGDGRVEPEMTIAIIIAFRRIREEEGAGDVEIYKETSKIIEVLTPDLFSRVHRKQIEDFNAMVNCLLNGVLEWVKWYTLIVLRVA</sequence>
<feature type="region of interest" description="Disordered" evidence="1">
    <location>
        <begin position="134"/>
        <end position="168"/>
    </location>
</feature>
<protein>
    <submittedName>
        <fullName evidence="2">Uncharacterized protein</fullName>
    </submittedName>
</protein>
<gene>
    <name evidence="2" type="ORF">PBAH0796_LOCUS5938</name>
</gene>
<feature type="region of interest" description="Disordered" evidence="1">
    <location>
        <begin position="18"/>
        <end position="92"/>
    </location>
</feature>
<organism evidence="2">
    <name type="scientific">Pyrodinium bahamense</name>
    <dbReference type="NCBI Taxonomy" id="73915"/>
    <lineage>
        <taxon>Eukaryota</taxon>
        <taxon>Sar</taxon>
        <taxon>Alveolata</taxon>
        <taxon>Dinophyceae</taxon>
        <taxon>Gonyaulacales</taxon>
        <taxon>Pyrocystaceae</taxon>
        <taxon>Pyrodinium</taxon>
    </lineage>
</organism>
<proteinExistence type="predicted"/>
<evidence type="ECO:0000256" key="1">
    <source>
        <dbReference type="SAM" id="MobiDB-lite"/>
    </source>
</evidence>
<name>A0A7S0A1Y8_9DINO</name>
<accession>A0A7S0A1Y8</accession>
<dbReference type="AlphaFoldDB" id="A0A7S0A1Y8"/>
<feature type="compositionally biased region" description="Acidic residues" evidence="1">
    <location>
        <begin position="33"/>
        <end position="48"/>
    </location>
</feature>
<reference evidence="2" key="1">
    <citation type="submission" date="2021-01" db="EMBL/GenBank/DDBJ databases">
        <authorList>
            <person name="Corre E."/>
            <person name="Pelletier E."/>
            <person name="Niang G."/>
            <person name="Scheremetjew M."/>
            <person name="Finn R."/>
            <person name="Kale V."/>
            <person name="Holt S."/>
            <person name="Cochrane G."/>
            <person name="Meng A."/>
            <person name="Brown T."/>
            <person name="Cohen L."/>
        </authorList>
    </citation>
    <scope>NUCLEOTIDE SEQUENCE</scope>
    <source>
        <strain evidence="2">Pbaha01</strain>
    </source>
</reference>
<dbReference type="EMBL" id="HBEG01010146">
    <property type="protein sequence ID" value="CAD8350520.1"/>
    <property type="molecule type" value="Transcribed_RNA"/>
</dbReference>
<feature type="compositionally biased region" description="Basic and acidic residues" evidence="1">
    <location>
        <begin position="49"/>
        <end position="60"/>
    </location>
</feature>